<dbReference type="InterPro" id="IPR042094">
    <property type="entry name" value="T2SS_GspF_sf"/>
</dbReference>
<dbReference type="Pfam" id="PF19360">
    <property type="entry name" value="TadB_TadC_N"/>
    <property type="match status" value="1"/>
</dbReference>
<evidence type="ECO:0000313" key="9">
    <source>
        <dbReference type="EMBL" id="SNX70598.1"/>
    </source>
</evidence>
<proteinExistence type="predicted"/>
<keyword evidence="10" id="KW-1185">Reference proteome</keyword>
<feature type="domain" description="Type II secretion system protein GspF" evidence="7">
    <location>
        <begin position="154"/>
        <end position="276"/>
    </location>
</feature>
<evidence type="ECO:0000256" key="4">
    <source>
        <dbReference type="ARBA" id="ARBA00022989"/>
    </source>
</evidence>
<comment type="subcellular location">
    <subcellularLocation>
        <location evidence="1">Cell membrane</location>
        <topology evidence="1">Multi-pass membrane protein</topology>
    </subcellularLocation>
</comment>
<dbReference type="RefSeq" id="WP_097030395.1">
    <property type="nucleotide sequence ID" value="NZ_OAOQ01000006.1"/>
</dbReference>
<evidence type="ECO:0000256" key="6">
    <source>
        <dbReference type="SAM" id="Phobius"/>
    </source>
</evidence>
<sequence>MPFQGTEIEALGYAGIFLGVLLAFEGLRQVLGRKETLNEVRNRRMRMIGRGATASDVLQILKPRHDRWALERMPLIGTLPQALRQAGVAIRPQTFVAACFLGAACMAIVASAVVPPAVGAGVAALLCIVLPFFAVHKIKTRRMDALVAQLPDALDLMARGLRVGHPLNTTMASVARDMADPIASEFGVMVDQVAFGDDLVDAFADFADRTGVEDVRYMSVAVAIQHGTGGDLARVLATLGKVIRDRISMRKRIQAISAEGRLTSVFLSSLPLFILGATSITSPTYYAEVSGDPLFRPFAIIVCLLFAVNFVVMRRMVNFRI</sequence>
<dbReference type="PANTHER" id="PTHR35007:SF1">
    <property type="entry name" value="PILUS ASSEMBLY PROTEIN"/>
    <property type="match status" value="1"/>
</dbReference>
<dbReference type="Gene3D" id="1.20.81.30">
    <property type="entry name" value="Type II secretion system (T2SS), domain F"/>
    <property type="match status" value="1"/>
</dbReference>
<feature type="transmembrane region" description="Helical" evidence="6">
    <location>
        <begin position="12"/>
        <end position="31"/>
    </location>
</feature>
<keyword evidence="4 6" id="KW-1133">Transmembrane helix</keyword>
<accession>A0A285CU66</accession>
<dbReference type="InterPro" id="IPR045824">
    <property type="entry name" value="T2SS_TadB-like_N"/>
</dbReference>
<feature type="transmembrane region" description="Helical" evidence="6">
    <location>
        <begin position="118"/>
        <end position="135"/>
    </location>
</feature>
<feature type="transmembrane region" description="Helical" evidence="6">
    <location>
        <begin position="294"/>
        <end position="312"/>
    </location>
</feature>
<dbReference type="OrthoDB" id="9803381at2"/>
<keyword evidence="3 6" id="KW-0812">Transmembrane</keyword>
<evidence type="ECO:0000259" key="8">
    <source>
        <dbReference type="Pfam" id="PF19360"/>
    </source>
</evidence>
<dbReference type="Proteomes" id="UP000219467">
    <property type="component" value="Unassembled WGS sequence"/>
</dbReference>
<reference evidence="10" key="1">
    <citation type="submission" date="2017-08" db="EMBL/GenBank/DDBJ databases">
        <authorList>
            <person name="Varghese N."/>
            <person name="Submissions S."/>
        </authorList>
    </citation>
    <scope>NUCLEOTIDE SEQUENCE [LARGE SCALE GENOMIC DNA]</scope>
    <source>
        <strain evidence="10">JA234</strain>
    </source>
</reference>
<evidence type="ECO:0000256" key="3">
    <source>
        <dbReference type="ARBA" id="ARBA00022692"/>
    </source>
</evidence>
<organism evidence="9 10">
    <name type="scientific">Cereibacter ovatus</name>
    <dbReference type="NCBI Taxonomy" id="439529"/>
    <lineage>
        <taxon>Bacteria</taxon>
        <taxon>Pseudomonadati</taxon>
        <taxon>Pseudomonadota</taxon>
        <taxon>Alphaproteobacteria</taxon>
        <taxon>Rhodobacterales</taxon>
        <taxon>Paracoccaceae</taxon>
        <taxon>Cereibacter</taxon>
    </lineage>
</organism>
<dbReference type="EMBL" id="OAOQ01000006">
    <property type="protein sequence ID" value="SNX70598.1"/>
    <property type="molecule type" value="Genomic_DNA"/>
</dbReference>
<protein>
    <submittedName>
        <fullName evidence="9">Tight adherence protein B</fullName>
    </submittedName>
</protein>
<dbReference type="Pfam" id="PF00482">
    <property type="entry name" value="T2SSF"/>
    <property type="match status" value="1"/>
</dbReference>
<feature type="domain" description="Type II secretion system protein TadB-like N-terminal" evidence="8">
    <location>
        <begin position="8"/>
        <end position="129"/>
    </location>
</feature>
<evidence type="ECO:0000313" key="10">
    <source>
        <dbReference type="Proteomes" id="UP000219467"/>
    </source>
</evidence>
<dbReference type="PANTHER" id="PTHR35007">
    <property type="entry name" value="INTEGRAL MEMBRANE PROTEIN-RELATED"/>
    <property type="match status" value="1"/>
</dbReference>
<dbReference type="AlphaFoldDB" id="A0A285CU66"/>
<dbReference type="InterPro" id="IPR018076">
    <property type="entry name" value="T2SS_GspF_dom"/>
</dbReference>
<feature type="transmembrane region" description="Helical" evidence="6">
    <location>
        <begin position="260"/>
        <end position="282"/>
    </location>
</feature>
<evidence type="ECO:0000256" key="1">
    <source>
        <dbReference type="ARBA" id="ARBA00004651"/>
    </source>
</evidence>
<dbReference type="GO" id="GO:0005886">
    <property type="term" value="C:plasma membrane"/>
    <property type="evidence" value="ECO:0007669"/>
    <property type="project" value="UniProtKB-SubCell"/>
</dbReference>
<gene>
    <name evidence="9" type="ORF">SAMN05878503_106125</name>
</gene>
<keyword evidence="5 6" id="KW-0472">Membrane</keyword>
<evidence type="ECO:0000256" key="2">
    <source>
        <dbReference type="ARBA" id="ARBA00022475"/>
    </source>
</evidence>
<feature type="transmembrane region" description="Helical" evidence="6">
    <location>
        <begin position="94"/>
        <end position="112"/>
    </location>
</feature>
<name>A0A285CU66_9RHOB</name>
<evidence type="ECO:0000259" key="7">
    <source>
        <dbReference type="Pfam" id="PF00482"/>
    </source>
</evidence>
<keyword evidence="2" id="KW-1003">Cell membrane</keyword>
<evidence type="ECO:0000256" key="5">
    <source>
        <dbReference type="ARBA" id="ARBA00023136"/>
    </source>
</evidence>